<organism evidence="1 2">
    <name type="scientific">Temnothorax longispinosus</name>
    <dbReference type="NCBI Taxonomy" id="300112"/>
    <lineage>
        <taxon>Eukaryota</taxon>
        <taxon>Metazoa</taxon>
        <taxon>Ecdysozoa</taxon>
        <taxon>Arthropoda</taxon>
        <taxon>Hexapoda</taxon>
        <taxon>Insecta</taxon>
        <taxon>Pterygota</taxon>
        <taxon>Neoptera</taxon>
        <taxon>Endopterygota</taxon>
        <taxon>Hymenoptera</taxon>
        <taxon>Apocrita</taxon>
        <taxon>Aculeata</taxon>
        <taxon>Formicoidea</taxon>
        <taxon>Formicidae</taxon>
        <taxon>Myrmicinae</taxon>
        <taxon>Temnothorax</taxon>
    </lineage>
</organism>
<dbReference type="Proteomes" id="UP000310200">
    <property type="component" value="Unassembled WGS sequence"/>
</dbReference>
<accession>A0A4S2KGQ1</accession>
<keyword evidence="2" id="KW-1185">Reference proteome</keyword>
<reference evidence="1 2" key="1">
    <citation type="journal article" date="2019" name="Philos. Trans. R. Soc. Lond., B, Biol. Sci.">
        <title>Ant behaviour and brain gene expression of defending hosts depend on the ecological success of the intruding social parasite.</title>
        <authorList>
            <person name="Kaur R."/>
            <person name="Stoldt M."/>
            <person name="Jongepier E."/>
            <person name="Feldmeyer B."/>
            <person name="Menzel F."/>
            <person name="Bornberg-Bauer E."/>
            <person name="Foitzik S."/>
        </authorList>
    </citation>
    <scope>NUCLEOTIDE SEQUENCE [LARGE SCALE GENOMIC DNA]</scope>
    <source>
        <tissue evidence="1">Whole body</tissue>
    </source>
</reference>
<evidence type="ECO:0000313" key="2">
    <source>
        <dbReference type="Proteomes" id="UP000310200"/>
    </source>
</evidence>
<sequence>MLTRILSFLAAETAREMQTEAKSGLRSGELLNGINNNNNNAVRTITRYVHTKHADSSVKIFRETMKTSRYPPREYLQNRMIEKLAST</sequence>
<gene>
    <name evidence="1" type="ORF">DBV15_04842</name>
</gene>
<dbReference type="EMBL" id="QBLH01002377">
    <property type="protein sequence ID" value="TGZ48632.1"/>
    <property type="molecule type" value="Genomic_DNA"/>
</dbReference>
<proteinExistence type="predicted"/>
<dbReference type="AlphaFoldDB" id="A0A4S2KGQ1"/>
<protein>
    <submittedName>
        <fullName evidence="1">Type I inositol-1,4,5-trisphosphate 5-phosphatase</fullName>
    </submittedName>
</protein>
<comment type="caution">
    <text evidence="1">The sequence shown here is derived from an EMBL/GenBank/DDBJ whole genome shotgun (WGS) entry which is preliminary data.</text>
</comment>
<name>A0A4S2KGQ1_9HYME</name>
<evidence type="ECO:0000313" key="1">
    <source>
        <dbReference type="EMBL" id="TGZ48632.1"/>
    </source>
</evidence>